<dbReference type="Proteomes" id="UP001230908">
    <property type="component" value="Unassembled WGS sequence"/>
</dbReference>
<dbReference type="RefSeq" id="WP_308715749.1">
    <property type="nucleotide sequence ID" value="NZ_JAVHUY010000031.1"/>
</dbReference>
<dbReference type="EMBL" id="JAVHUY010000031">
    <property type="protein sequence ID" value="MDQ7908478.1"/>
    <property type="molecule type" value="Genomic_DNA"/>
</dbReference>
<dbReference type="PANTHER" id="PTHR11496">
    <property type="entry name" value="ALCOHOL DEHYDROGENASE"/>
    <property type="match status" value="1"/>
</dbReference>
<dbReference type="SUPFAM" id="SSF56796">
    <property type="entry name" value="Dehydroquinate synthase-like"/>
    <property type="match status" value="1"/>
</dbReference>
<dbReference type="EC" id="1.1.1.1" evidence="2"/>
<reference evidence="2 3" key="1">
    <citation type="submission" date="2023-08" db="EMBL/GenBank/DDBJ databases">
        <title>Phytohabitans sansha sp. nov., isolated from marine sediment.</title>
        <authorList>
            <person name="Zhao Y."/>
            <person name="Yi K."/>
        </authorList>
    </citation>
    <scope>NUCLEOTIDE SEQUENCE [LARGE SCALE GENOMIC DNA]</scope>
    <source>
        <strain evidence="2 3">ZYX-F-186</strain>
    </source>
</reference>
<evidence type="ECO:0000259" key="1">
    <source>
        <dbReference type="Pfam" id="PF25137"/>
    </source>
</evidence>
<dbReference type="Pfam" id="PF25137">
    <property type="entry name" value="ADH_Fe_C"/>
    <property type="match status" value="1"/>
</dbReference>
<organism evidence="2 3">
    <name type="scientific">Phytohabitans maris</name>
    <dbReference type="NCBI Taxonomy" id="3071409"/>
    <lineage>
        <taxon>Bacteria</taxon>
        <taxon>Bacillati</taxon>
        <taxon>Actinomycetota</taxon>
        <taxon>Actinomycetes</taxon>
        <taxon>Micromonosporales</taxon>
        <taxon>Micromonosporaceae</taxon>
    </lineage>
</organism>
<name>A0ABU0ZN58_9ACTN</name>
<dbReference type="PANTHER" id="PTHR11496:SF83">
    <property type="entry name" value="HYDROXYACID-OXOACID TRANSHYDROGENASE, MITOCHONDRIAL"/>
    <property type="match status" value="1"/>
</dbReference>
<keyword evidence="3" id="KW-1185">Reference proteome</keyword>
<dbReference type="GO" id="GO:0004022">
    <property type="term" value="F:alcohol dehydrogenase (NAD+) activity"/>
    <property type="evidence" value="ECO:0007669"/>
    <property type="project" value="UniProtKB-EC"/>
</dbReference>
<feature type="domain" description="Fe-containing alcohol dehydrogenase-like C-terminal" evidence="1">
    <location>
        <begin position="188"/>
        <end position="318"/>
    </location>
</feature>
<proteinExistence type="predicted"/>
<dbReference type="Gene3D" id="1.20.1090.10">
    <property type="entry name" value="Dehydroquinate synthase-like - alpha domain"/>
    <property type="match status" value="1"/>
</dbReference>
<gene>
    <name evidence="2" type="ORF">RB614_28510</name>
</gene>
<dbReference type="InterPro" id="IPR039697">
    <property type="entry name" value="Alcohol_dehydrogenase_Fe"/>
</dbReference>
<protein>
    <submittedName>
        <fullName evidence="2">Iron-containing alcohol dehydrogenase</fullName>
        <ecNumber evidence="2">1.1.1.1</ecNumber>
    </submittedName>
</protein>
<dbReference type="InterPro" id="IPR056798">
    <property type="entry name" value="ADH_Fe_C"/>
</dbReference>
<evidence type="ECO:0000313" key="2">
    <source>
        <dbReference type="EMBL" id="MDQ7908478.1"/>
    </source>
</evidence>
<accession>A0ABU0ZN58</accession>
<evidence type="ECO:0000313" key="3">
    <source>
        <dbReference type="Proteomes" id="UP001230908"/>
    </source>
</evidence>
<comment type="caution">
    <text evidence="2">The sequence shown here is derived from an EMBL/GenBank/DDBJ whole genome shotgun (WGS) entry which is preliminary data.</text>
</comment>
<sequence length="321" mass="33239">MSGPHRVSFRGTVVTGPLAYTASDLILADAAAPTGTVEARYPPRTRDAEALAERVARTRPERLVAAGDGATLDVAKHAWTLLPGPARPELVLAPLGAEPWRAFAPFTSLYEPDGERVSRRDDALGGGLVVIDGRALAGRAATVRHLQRADSAVHAVEVLIGRRAGPWGRALAAAALAALAADDPAGDVAAAGLATEAFASAGLGLAHAVASPLGALAGRTHDTVNALLAPYTVDFWGDRVDWAAPAAGLGVPPRAGAVADRLRELRDRAGVPQTLREAGFDRGLLERAVPRALRSSGIPWLPAPVTAEDVTGLLDRAWAGR</sequence>
<keyword evidence="2" id="KW-0560">Oxidoreductase</keyword>